<evidence type="ECO:0000313" key="2">
    <source>
        <dbReference type="Proteomes" id="UP001153642"/>
    </source>
</evidence>
<proteinExistence type="predicted"/>
<comment type="caution">
    <text evidence="1">The sequence shown here is derived from an EMBL/GenBank/DDBJ whole genome shotgun (WGS) entry which is preliminary data.</text>
</comment>
<evidence type="ECO:0000313" key="1">
    <source>
        <dbReference type="EMBL" id="MDG3586449.1"/>
    </source>
</evidence>
<gene>
    <name evidence="1" type="ORF">OSR52_11255</name>
</gene>
<dbReference type="EMBL" id="JAPMUA010000003">
    <property type="protein sequence ID" value="MDG3586449.1"/>
    <property type="molecule type" value="Genomic_DNA"/>
</dbReference>
<sequence length="62" mass="6785">MGNGKLYGQDGDMDNQWDFLIEPYIMFSNMSGHLGVGVIPPVEVDVEPDDIFSSANRGHALS</sequence>
<reference evidence="1" key="1">
    <citation type="submission" date="2022-11" db="EMBL/GenBank/DDBJ databases">
        <title>High-quality draft genome sequence of Galbibacter sp. strain CMA-7.</title>
        <authorList>
            <person name="Wei L."/>
            <person name="Dong C."/>
            <person name="Shao Z."/>
        </authorList>
    </citation>
    <scope>NUCLEOTIDE SEQUENCE</scope>
    <source>
        <strain evidence="1">CMA-7</strain>
    </source>
</reference>
<dbReference type="Proteomes" id="UP001153642">
    <property type="component" value="Unassembled WGS sequence"/>
</dbReference>
<name>A0ABT6FTQ9_9FLAO</name>
<dbReference type="RefSeq" id="WP_277899651.1">
    <property type="nucleotide sequence ID" value="NZ_JAPMUA010000003.1"/>
</dbReference>
<accession>A0ABT6FTQ9</accession>
<keyword evidence="2" id="KW-1185">Reference proteome</keyword>
<organism evidence="1 2">
    <name type="scientific">Galbibacter pacificus</name>
    <dbReference type="NCBI Taxonomy" id="2996052"/>
    <lineage>
        <taxon>Bacteria</taxon>
        <taxon>Pseudomonadati</taxon>
        <taxon>Bacteroidota</taxon>
        <taxon>Flavobacteriia</taxon>
        <taxon>Flavobacteriales</taxon>
        <taxon>Flavobacteriaceae</taxon>
        <taxon>Galbibacter</taxon>
    </lineage>
</organism>
<protein>
    <submittedName>
        <fullName evidence="1">Uncharacterized protein</fullName>
    </submittedName>
</protein>